<dbReference type="Proteomes" id="UP000625711">
    <property type="component" value="Unassembled WGS sequence"/>
</dbReference>
<evidence type="ECO:0000313" key="3">
    <source>
        <dbReference type="Proteomes" id="UP000625711"/>
    </source>
</evidence>
<evidence type="ECO:0000256" key="1">
    <source>
        <dbReference type="SAM" id="MobiDB-lite"/>
    </source>
</evidence>
<organism evidence="2 3">
    <name type="scientific">Rhynchophorus ferrugineus</name>
    <name type="common">Red palm weevil</name>
    <name type="synonym">Curculio ferrugineus</name>
    <dbReference type="NCBI Taxonomy" id="354439"/>
    <lineage>
        <taxon>Eukaryota</taxon>
        <taxon>Metazoa</taxon>
        <taxon>Ecdysozoa</taxon>
        <taxon>Arthropoda</taxon>
        <taxon>Hexapoda</taxon>
        <taxon>Insecta</taxon>
        <taxon>Pterygota</taxon>
        <taxon>Neoptera</taxon>
        <taxon>Endopterygota</taxon>
        <taxon>Coleoptera</taxon>
        <taxon>Polyphaga</taxon>
        <taxon>Cucujiformia</taxon>
        <taxon>Curculionidae</taxon>
        <taxon>Dryophthorinae</taxon>
        <taxon>Rhynchophorus</taxon>
    </lineage>
</organism>
<reference evidence="2" key="1">
    <citation type="submission" date="2020-08" db="EMBL/GenBank/DDBJ databases">
        <title>Genome sequencing and assembly of the red palm weevil Rhynchophorus ferrugineus.</title>
        <authorList>
            <person name="Dias G.B."/>
            <person name="Bergman C.M."/>
            <person name="Manee M."/>
        </authorList>
    </citation>
    <scope>NUCLEOTIDE SEQUENCE</scope>
    <source>
        <strain evidence="2">AA-2017</strain>
        <tissue evidence="2">Whole larva</tissue>
    </source>
</reference>
<sequence>MKGPKQNKRKHWISKYFNKILSIKNTQNIKNIALGTLSFVGGFMFYQKILSELVFEPVCDCRCLTCKCKRRDSQNPDNSEINPTEDNQSDTTDKN</sequence>
<keyword evidence="3" id="KW-1185">Reference proteome</keyword>
<evidence type="ECO:0000313" key="2">
    <source>
        <dbReference type="EMBL" id="KAF7269663.1"/>
    </source>
</evidence>
<dbReference type="AlphaFoldDB" id="A0A834HZ38"/>
<dbReference type="EMBL" id="JAACXV010014198">
    <property type="protein sequence ID" value="KAF7269663.1"/>
    <property type="molecule type" value="Genomic_DNA"/>
</dbReference>
<protein>
    <submittedName>
        <fullName evidence="2">Uncharacterized protein</fullName>
    </submittedName>
</protein>
<proteinExistence type="predicted"/>
<comment type="caution">
    <text evidence="2">The sequence shown here is derived from an EMBL/GenBank/DDBJ whole genome shotgun (WGS) entry which is preliminary data.</text>
</comment>
<gene>
    <name evidence="2" type="ORF">GWI33_017307</name>
</gene>
<feature type="compositionally biased region" description="Polar residues" evidence="1">
    <location>
        <begin position="75"/>
        <end position="95"/>
    </location>
</feature>
<feature type="region of interest" description="Disordered" evidence="1">
    <location>
        <begin position="70"/>
        <end position="95"/>
    </location>
</feature>
<name>A0A834HZ38_RHYFE</name>
<accession>A0A834HZ38</accession>